<dbReference type="AlphaFoldDB" id="A0A0A7S223"/>
<dbReference type="EMBL" id="CP009056">
    <property type="protein sequence ID" value="AJA45564.1"/>
    <property type="molecule type" value="Genomic_DNA"/>
</dbReference>
<evidence type="ECO:0000313" key="3">
    <source>
        <dbReference type="Proteomes" id="UP000030901"/>
    </source>
</evidence>
<dbReference type="SUPFAM" id="SSF49879">
    <property type="entry name" value="SMAD/FHA domain"/>
    <property type="match status" value="1"/>
</dbReference>
<evidence type="ECO:0000259" key="1">
    <source>
        <dbReference type="Pfam" id="PF20232"/>
    </source>
</evidence>
<sequence>MKTTDTLTLKILNNDNLASGKHGTALFAIDGGTIGNTDDNHWSIQSQTQSVEQVHANIEMIDGYFCISAYAPNILLNDIDLFNKNKPIRLQHNDLLVIGDLNIKVRINDNGIPRPDPLAISPENIISNYQNPLSEILNKEKADFSEPSLTNKVEAPLITPLPVDPLKVLDSEKSSAIYNASPETSVFDSPTDNILEQSIKLNPLTGHFFNDENRLTNVAIQPLYQGLRTTLPLNNSQEAYDVLEEIGHSIKAIIDGLCDLHNNHLHLANKQLTPTEDNPLYLNLDYQETLNLLYSTDKCPVHLCAPSAITESLNHIKFHHQANKIAISKALSALLEAFAPVALKQRFIRYRRHYEKGNTDSEWAWNMYSSYYNELISKRQQGFDKLFWEIYEQAYDQNIRRLKKEQDQKEQ</sequence>
<name>A0A0A7S223_FRIPE</name>
<protein>
    <submittedName>
        <fullName evidence="2">Type VI secretion system FHA domain protein</fullName>
    </submittedName>
</protein>
<proteinExistence type="predicted"/>
<dbReference type="Pfam" id="PF20232">
    <property type="entry name" value="T6SS_FHA_C"/>
    <property type="match status" value="1"/>
</dbReference>
<organism evidence="2 3">
    <name type="scientific">Frischella perrara</name>
    <dbReference type="NCBI Taxonomy" id="1267021"/>
    <lineage>
        <taxon>Bacteria</taxon>
        <taxon>Pseudomonadati</taxon>
        <taxon>Pseudomonadota</taxon>
        <taxon>Gammaproteobacteria</taxon>
        <taxon>Orbales</taxon>
        <taxon>Orbaceae</taxon>
        <taxon>Frischella</taxon>
    </lineage>
</organism>
<dbReference type="NCBIfam" id="TIGR03354">
    <property type="entry name" value="VI_FHA"/>
    <property type="match status" value="1"/>
</dbReference>
<feature type="domain" description="Type VI secretion system FHA" evidence="1">
    <location>
        <begin position="232"/>
        <end position="397"/>
    </location>
</feature>
<keyword evidence="3" id="KW-1185">Reference proteome</keyword>
<dbReference type="HOGENOM" id="CLU_051329_1_0_6"/>
<dbReference type="STRING" id="1267021.FPB0191_01748"/>
<reference evidence="2 3" key="1">
    <citation type="journal article" date="2014" name="Appl. Environ. Microbiol.">
        <title>Gut symbionts from distinct hosts exhibit genotoxic activity via divergent colibactin biosynthetic pathways.</title>
        <authorList>
            <person name="Engel P."/>
            <person name="Vizcaino M.I."/>
            <person name="Crawford J.M."/>
        </authorList>
    </citation>
    <scope>NUCLEOTIDE SEQUENCE [LARGE SCALE GENOMIC DNA]</scope>
    <source>
        <strain evidence="2 3">PEB0191</strain>
    </source>
</reference>
<dbReference type="Proteomes" id="UP000030901">
    <property type="component" value="Chromosome"/>
</dbReference>
<gene>
    <name evidence="2" type="ORF">FPB0191_01748</name>
</gene>
<dbReference type="RefSeq" id="WP_039105361.1">
    <property type="nucleotide sequence ID" value="NZ_CP009056.1"/>
</dbReference>
<dbReference type="InterPro" id="IPR008984">
    <property type="entry name" value="SMAD_FHA_dom_sf"/>
</dbReference>
<dbReference type="InterPro" id="IPR017735">
    <property type="entry name" value="T6SS_FHA"/>
</dbReference>
<evidence type="ECO:0000313" key="2">
    <source>
        <dbReference type="EMBL" id="AJA45564.1"/>
    </source>
</evidence>
<accession>A0A0A7S223</accession>
<dbReference type="InterPro" id="IPR046883">
    <property type="entry name" value="T6SS_FHA_C"/>
</dbReference>
<dbReference type="KEGG" id="fpp:FPB0191_01748"/>